<evidence type="ECO:0000313" key="3">
    <source>
        <dbReference type="Proteomes" id="UP000652761"/>
    </source>
</evidence>
<keyword evidence="1" id="KW-0472">Membrane</keyword>
<keyword evidence="1" id="KW-1133">Transmembrane helix</keyword>
<protein>
    <submittedName>
        <fullName evidence="2">Uncharacterized protein</fullName>
    </submittedName>
</protein>
<reference evidence="2" key="1">
    <citation type="submission" date="2017-07" db="EMBL/GenBank/DDBJ databases">
        <title>Taro Niue Genome Assembly and Annotation.</title>
        <authorList>
            <person name="Atibalentja N."/>
            <person name="Keating K."/>
            <person name="Fields C.J."/>
        </authorList>
    </citation>
    <scope>NUCLEOTIDE SEQUENCE</scope>
    <source>
        <strain evidence="2">Niue_2</strain>
        <tissue evidence="2">Leaf</tissue>
    </source>
</reference>
<gene>
    <name evidence="2" type="ORF">Taro_044937</name>
</gene>
<dbReference type="AlphaFoldDB" id="A0A843X3H1"/>
<accession>A0A843X3H1</accession>
<keyword evidence="3" id="KW-1185">Reference proteome</keyword>
<sequence>MAATCRSPSSQLTSALSWGKLCSAQEELLRWFWAIRGRASALVTLMKRIAHKVCPGVGTVVTDIVACGVPEWWHSFGYGWYLYPVWVMVCGGVTVVEQTSGVELVMLFPFTFRGVVFSLTQSSFASVLLEFLLLWLCDLRGSLAGVREVGSLHFSSLTTRLRGGSHAVSSSRDMVSRPLEPSRHGPCHIAPTRRVSGAVISNRGWRPFPISSFPSSSSLISLTFFGVFVVLMARSFGYRGGHGCRDIIMTTRGVATLSRLALAS</sequence>
<dbReference type="Proteomes" id="UP000652761">
    <property type="component" value="Unassembled WGS sequence"/>
</dbReference>
<name>A0A843X3H1_COLES</name>
<feature type="transmembrane region" description="Helical" evidence="1">
    <location>
        <begin position="213"/>
        <end position="233"/>
    </location>
</feature>
<feature type="transmembrane region" description="Helical" evidence="1">
    <location>
        <begin position="116"/>
        <end position="136"/>
    </location>
</feature>
<proteinExistence type="predicted"/>
<evidence type="ECO:0000313" key="2">
    <source>
        <dbReference type="EMBL" id="MQM12025.1"/>
    </source>
</evidence>
<keyword evidence="1" id="KW-0812">Transmembrane</keyword>
<feature type="transmembrane region" description="Helical" evidence="1">
    <location>
        <begin position="78"/>
        <end position="96"/>
    </location>
</feature>
<evidence type="ECO:0000256" key="1">
    <source>
        <dbReference type="SAM" id="Phobius"/>
    </source>
</evidence>
<organism evidence="2 3">
    <name type="scientific">Colocasia esculenta</name>
    <name type="common">Wild taro</name>
    <name type="synonym">Arum esculentum</name>
    <dbReference type="NCBI Taxonomy" id="4460"/>
    <lineage>
        <taxon>Eukaryota</taxon>
        <taxon>Viridiplantae</taxon>
        <taxon>Streptophyta</taxon>
        <taxon>Embryophyta</taxon>
        <taxon>Tracheophyta</taxon>
        <taxon>Spermatophyta</taxon>
        <taxon>Magnoliopsida</taxon>
        <taxon>Liliopsida</taxon>
        <taxon>Araceae</taxon>
        <taxon>Aroideae</taxon>
        <taxon>Colocasieae</taxon>
        <taxon>Colocasia</taxon>
    </lineage>
</organism>
<comment type="caution">
    <text evidence="2">The sequence shown here is derived from an EMBL/GenBank/DDBJ whole genome shotgun (WGS) entry which is preliminary data.</text>
</comment>
<dbReference type="EMBL" id="NMUH01005174">
    <property type="protein sequence ID" value="MQM12025.1"/>
    <property type="molecule type" value="Genomic_DNA"/>
</dbReference>